<keyword evidence="1" id="KW-0812">Transmembrane</keyword>
<reference evidence="2 3" key="1">
    <citation type="submission" date="2013-02" db="EMBL/GenBank/DDBJ databases">
        <title>The Genome Sequence of Acinetobacter sp. NIPH 1859.</title>
        <authorList>
            <consortium name="The Broad Institute Genome Sequencing Platform"/>
            <consortium name="The Broad Institute Genome Sequencing Center for Infectious Disease"/>
            <person name="Cerqueira G."/>
            <person name="Feldgarden M."/>
            <person name="Courvalin P."/>
            <person name="Perichon B."/>
            <person name="Grillot-Courvalin C."/>
            <person name="Clermont D."/>
            <person name="Rocha E."/>
            <person name="Yoon E.-J."/>
            <person name="Nemec A."/>
            <person name="Walker B."/>
            <person name="Young S.K."/>
            <person name="Zeng Q."/>
            <person name="Gargeya S."/>
            <person name="Fitzgerald M."/>
            <person name="Haas B."/>
            <person name="Abouelleil A."/>
            <person name="Alvarado L."/>
            <person name="Arachchi H.M."/>
            <person name="Berlin A.M."/>
            <person name="Chapman S.B."/>
            <person name="Dewar J."/>
            <person name="Goldberg J."/>
            <person name="Griggs A."/>
            <person name="Gujja S."/>
            <person name="Hansen M."/>
            <person name="Howarth C."/>
            <person name="Imamovic A."/>
            <person name="Larimer J."/>
            <person name="McCowan C."/>
            <person name="Murphy C."/>
            <person name="Neiman D."/>
            <person name="Pearson M."/>
            <person name="Priest M."/>
            <person name="Roberts A."/>
            <person name="Saif S."/>
            <person name="Shea T."/>
            <person name="Sisk P."/>
            <person name="Sykes S."/>
            <person name="Wortman J."/>
            <person name="Nusbaum C."/>
            <person name="Birren B."/>
        </authorList>
    </citation>
    <scope>NUCLEOTIDE SEQUENCE [LARGE SCALE GENOMIC DNA]</scope>
    <source>
        <strain evidence="2 3">NIPH 1859</strain>
    </source>
</reference>
<dbReference type="Proteomes" id="UP000013009">
    <property type="component" value="Unassembled WGS sequence"/>
</dbReference>
<dbReference type="EMBL" id="APRZ01000011">
    <property type="protein sequence ID" value="ENX35475.1"/>
    <property type="molecule type" value="Genomic_DNA"/>
</dbReference>
<comment type="caution">
    <text evidence="2">The sequence shown here is derived from an EMBL/GenBank/DDBJ whole genome shotgun (WGS) entry which is preliminary data.</text>
</comment>
<evidence type="ECO:0000256" key="1">
    <source>
        <dbReference type="SAM" id="Phobius"/>
    </source>
</evidence>
<name>N9RA48_9GAMM</name>
<organism evidence="2 3">
    <name type="scientific">Acinetobacter colistiniresistens</name>
    <dbReference type="NCBI Taxonomy" id="280145"/>
    <lineage>
        <taxon>Bacteria</taxon>
        <taxon>Pseudomonadati</taxon>
        <taxon>Pseudomonadota</taxon>
        <taxon>Gammaproteobacteria</taxon>
        <taxon>Moraxellales</taxon>
        <taxon>Moraxellaceae</taxon>
        <taxon>Acinetobacter</taxon>
    </lineage>
</organism>
<keyword evidence="1" id="KW-0472">Membrane</keyword>
<dbReference type="HOGENOM" id="CLU_3094536_0_0_6"/>
<dbReference type="AlphaFoldDB" id="N9RA48"/>
<proteinExistence type="predicted"/>
<keyword evidence="3" id="KW-1185">Reference proteome</keyword>
<feature type="transmembrane region" description="Helical" evidence="1">
    <location>
        <begin position="12"/>
        <end position="31"/>
    </location>
</feature>
<protein>
    <submittedName>
        <fullName evidence="2">Uncharacterized protein</fullName>
    </submittedName>
</protein>
<dbReference type="PATRIC" id="fig|1217695.3.peg.1114"/>
<sequence>MSALDQDIAEKAHVLGVIIISAGFSCTAAGIKLKQQKNQMKCVGRKYLSWR</sequence>
<evidence type="ECO:0000313" key="2">
    <source>
        <dbReference type="EMBL" id="ENX35475.1"/>
    </source>
</evidence>
<keyword evidence="1" id="KW-1133">Transmembrane helix</keyword>
<accession>N9RA48</accession>
<dbReference type="RefSeq" id="WP_005271382.1">
    <property type="nucleotide sequence ID" value="NZ_KB850194.1"/>
</dbReference>
<evidence type="ECO:0000313" key="3">
    <source>
        <dbReference type="Proteomes" id="UP000013009"/>
    </source>
</evidence>
<gene>
    <name evidence="2" type="ORF">F889_01144</name>
</gene>